<name>A0A926KQB9_9BACL</name>
<dbReference type="Gene3D" id="1.10.10.60">
    <property type="entry name" value="Homeodomain-like"/>
    <property type="match status" value="1"/>
</dbReference>
<dbReference type="SUPFAM" id="SSF46689">
    <property type="entry name" value="Homeodomain-like"/>
    <property type="match status" value="1"/>
</dbReference>
<keyword evidence="2" id="KW-0238">DNA-binding</keyword>
<dbReference type="Proteomes" id="UP000650466">
    <property type="component" value="Unassembled WGS sequence"/>
</dbReference>
<keyword evidence="3" id="KW-0804">Transcription</keyword>
<dbReference type="SMART" id="SM00342">
    <property type="entry name" value="HTH_ARAC"/>
    <property type="match status" value="1"/>
</dbReference>
<dbReference type="InterPro" id="IPR018060">
    <property type="entry name" value="HTH_AraC"/>
</dbReference>
<evidence type="ECO:0000313" key="6">
    <source>
        <dbReference type="Proteomes" id="UP000650466"/>
    </source>
</evidence>
<accession>A0A926KQB9</accession>
<dbReference type="InterPro" id="IPR050204">
    <property type="entry name" value="AraC_XylS_family_regulators"/>
</dbReference>
<proteinExistence type="predicted"/>
<dbReference type="AlphaFoldDB" id="A0A926KQB9"/>
<dbReference type="RefSeq" id="WP_188175774.1">
    <property type="nucleotide sequence ID" value="NZ_JACVVD010000006.1"/>
</dbReference>
<dbReference type="Pfam" id="PF20240">
    <property type="entry name" value="DUF6597"/>
    <property type="match status" value="1"/>
</dbReference>
<dbReference type="EMBL" id="JACVVD010000006">
    <property type="protein sequence ID" value="MBD0381975.1"/>
    <property type="molecule type" value="Genomic_DNA"/>
</dbReference>
<protein>
    <submittedName>
        <fullName evidence="5">Helix-turn-helix transcriptional regulator</fullName>
    </submittedName>
</protein>
<evidence type="ECO:0000259" key="4">
    <source>
        <dbReference type="PROSITE" id="PS01124"/>
    </source>
</evidence>
<dbReference type="GO" id="GO:0043565">
    <property type="term" value="F:sequence-specific DNA binding"/>
    <property type="evidence" value="ECO:0007669"/>
    <property type="project" value="InterPro"/>
</dbReference>
<feature type="domain" description="HTH araC/xylS-type" evidence="4">
    <location>
        <begin position="168"/>
        <end position="269"/>
    </location>
</feature>
<reference evidence="5" key="1">
    <citation type="submission" date="2020-09" db="EMBL/GenBank/DDBJ databases">
        <title>Draft Genome Sequence of Paenibacillus sp. WST5.</title>
        <authorList>
            <person name="Bao Z."/>
        </authorList>
    </citation>
    <scope>NUCLEOTIDE SEQUENCE</scope>
    <source>
        <strain evidence="5">WST5</strain>
    </source>
</reference>
<dbReference type="PROSITE" id="PS01124">
    <property type="entry name" value="HTH_ARAC_FAMILY_2"/>
    <property type="match status" value="1"/>
</dbReference>
<dbReference type="Pfam" id="PF12833">
    <property type="entry name" value="HTH_18"/>
    <property type="match status" value="1"/>
</dbReference>
<evidence type="ECO:0000313" key="5">
    <source>
        <dbReference type="EMBL" id="MBD0381975.1"/>
    </source>
</evidence>
<keyword evidence="1" id="KW-0805">Transcription regulation</keyword>
<dbReference type="InterPro" id="IPR046532">
    <property type="entry name" value="DUF6597"/>
</dbReference>
<organism evidence="5 6">
    <name type="scientific">Paenibacillus sedimenti</name>
    <dbReference type="NCBI Taxonomy" id="2770274"/>
    <lineage>
        <taxon>Bacteria</taxon>
        <taxon>Bacillati</taxon>
        <taxon>Bacillota</taxon>
        <taxon>Bacilli</taxon>
        <taxon>Bacillales</taxon>
        <taxon>Paenibacillaceae</taxon>
        <taxon>Paenibacillus</taxon>
    </lineage>
</organism>
<comment type="caution">
    <text evidence="5">The sequence shown here is derived from an EMBL/GenBank/DDBJ whole genome shotgun (WGS) entry which is preliminary data.</text>
</comment>
<evidence type="ECO:0000256" key="2">
    <source>
        <dbReference type="ARBA" id="ARBA00023125"/>
    </source>
</evidence>
<dbReference type="PANTHER" id="PTHR46796">
    <property type="entry name" value="HTH-TYPE TRANSCRIPTIONAL ACTIVATOR RHAS-RELATED"/>
    <property type="match status" value="1"/>
</dbReference>
<dbReference type="InterPro" id="IPR009057">
    <property type="entry name" value="Homeodomain-like_sf"/>
</dbReference>
<evidence type="ECO:0000256" key="1">
    <source>
        <dbReference type="ARBA" id="ARBA00023015"/>
    </source>
</evidence>
<gene>
    <name evidence="5" type="ORF">ICC18_17815</name>
</gene>
<dbReference type="GO" id="GO:0003700">
    <property type="term" value="F:DNA-binding transcription factor activity"/>
    <property type="evidence" value="ECO:0007669"/>
    <property type="project" value="InterPro"/>
</dbReference>
<evidence type="ECO:0000256" key="3">
    <source>
        <dbReference type="ARBA" id="ARBA00023163"/>
    </source>
</evidence>
<keyword evidence="6" id="KW-1185">Reference proteome</keyword>
<sequence length="272" mass="31038">MKPNIQKSDKGILKAEAGFQKFSLMRYEPAPALSLFVEHYWVVRWDLTGQAPYRQVILSYPNINLSFERENNHIFSGVYGVPKTTFARHLQGEGIVLGVKFRPGGFYPFWKQPASLLTGQILGIRDVFGIDAKDVEEQIFAQGNGETMALLAEQFLLERLPEPDENVDLINCIVQAAIDNREFTKVEDIVSEFGINKRTLQRLFSRYVGVSPKWVIQRYRLQEAAELMEKGGVPDWPKLSQDLGYYDQAHFIKNFKAMIGKSPEEYVKGLGI</sequence>